<evidence type="ECO:0000313" key="2">
    <source>
        <dbReference type="Proteomes" id="UP000219020"/>
    </source>
</evidence>
<proteinExistence type="predicted"/>
<evidence type="ECO:0000313" key="1">
    <source>
        <dbReference type="EMBL" id="PCS21487.1"/>
    </source>
</evidence>
<protein>
    <submittedName>
        <fullName evidence="1">Uncharacterized protein</fullName>
    </submittedName>
</protein>
<sequence>MIQAYFKTDACEIAVFVFIHIHSCNSNYNLHLHVILAKGAFFSSN</sequence>
<comment type="caution">
    <text evidence="1">The sequence shown here is derived from an EMBL/GenBank/DDBJ whole genome shotgun (WGS) entry which is preliminary data.</text>
</comment>
<dbReference type="AlphaFoldDB" id="A0A2A5SZY8"/>
<keyword evidence="2" id="KW-1185">Reference proteome</keyword>
<name>A0A2A5SZY8_9GAMM</name>
<dbReference type="EMBL" id="NBYY01000034">
    <property type="protein sequence ID" value="PCS21487.1"/>
    <property type="molecule type" value="Genomic_DNA"/>
</dbReference>
<dbReference type="Proteomes" id="UP000219020">
    <property type="component" value="Unassembled WGS sequence"/>
</dbReference>
<reference evidence="2" key="1">
    <citation type="submission" date="2017-04" db="EMBL/GenBank/DDBJ databases">
        <title>Genome evolution of the luminous symbionts of deep sea anglerfish.</title>
        <authorList>
            <person name="Hendry T.A."/>
        </authorList>
    </citation>
    <scope>NUCLEOTIDE SEQUENCE [LARGE SCALE GENOMIC DNA]</scope>
</reference>
<accession>A0A2A5SZY8</accession>
<organism evidence="1 2">
    <name type="scientific">Candidatus Enterovibrio escicola</name>
    <dbReference type="NCBI Taxonomy" id="1927127"/>
    <lineage>
        <taxon>Bacteria</taxon>
        <taxon>Pseudomonadati</taxon>
        <taxon>Pseudomonadota</taxon>
        <taxon>Gammaproteobacteria</taxon>
        <taxon>Vibrionales</taxon>
        <taxon>Vibrionaceae</taxon>
        <taxon>Enterovibrio</taxon>
    </lineage>
</organism>
<gene>
    <name evidence="1" type="ORF">BTN49_3027</name>
</gene>